<evidence type="ECO:0000313" key="1">
    <source>
        <dbReference type="EMBL" id="KAF0708796.1"/>
    </source>
</evidence>
<proteinExistence type="predicted"/>
<sequence>MPSTNCSVLGCKSKERKHVFPQNDDDFNMWLQRCNNDKLFHLEKSVVRG</sequence>
<feature type="non-terminal residue" evidence="1">
    <location>
        <position position="49"/>
    </location>
</feature>
<organism evidence="1 2">
    <name type="scientific">Aphis craccivora</name>
    <name type="common">Cowpea aphid</name>
    <dbReference type="NCBI Taxonomy" id="307492"/>
    <lineage>
        <taxon>Eukaryota</taxon>
        <taxon>Metazoa</taxon>
        <taxon>Ecdysozoa</taxon>
        <taxon>Arthropoda</taxon>
        <taxon>Hexapoda</taxon>
        <taxon>Insecta</taxon>
        <taxon>Pterygota</taxon>
        <taxon>Neoptera</taxon>
        <taxon>Paraneoptera</taxon>
        <taxon>Hemiptera</taxon>
        <taxon>Sternorrhyncha</taxon>
        <taxon>Aphidomorpha</taxon>
        <taxon>Aphidoidea</taxon>
        <taxon>Aphididae</taxon>
        <taxon>Aphidini</taxon>
        <taxon>Aphis</taxon>
        <taxon>Aphis</taxon>
    </lineage>
</organism>
<accession>A0A6G0VUA9</accession>
<dbReference type="AlphaFoldDB" id="A0A6G0VUA9"/>
<dbReference type="EMBL" id="VUJU01012084">
    <property type="protein sequence ID" value="KAF0708796.1"/>
    <property type="molecule type" value="Genomic_DNA"/>
</dbReference>
<gene>
    <name evidence="1" type="ORF">FWK35_00033667</name>
</gene>
<keyword evidence="2" id="KW-1185">Reference proteome</keyword>
<dbReference type="Proteomes" id="UP000478052">
    <property type="component" value="Unassembled WGS sequence"/>
</dbReference>
<comment type="caution">
    <text evidence="1">The sequence shown here is derived from an EMBL/GenBank/DDBJ whole genome shotgun (WGS) entry which is preliminary data.</text>
</comment>
<reference evidence="1 2" key="1">
    <citation type="submission" date="2019-08" db="EMBL/GenBank/DDBJ databases">
        <title>Whole genome of Aphis craccivora.</title>
        <authorList>
            <person name="Voronova N.V."/>
            <person name="Shulinski R.S."/>
            <person name="Bandarenka Y.V."/>
            <person name="Zhorov D.G."/>
            <person name="Warner D."/>
        </authorList>
    </citation>
    <scope>NUCLEOTIDE SEQUENCE [LARGE SCALE GENOMIC DNA]</scope>
    <source>
        <strain evidence="1">180601</strain>
        <tissue evidence="1">Whole Body</tissue>
    </source>
</reference>
<evidence type="ECO:0000313" key="2">
    <source>
        <dbReference type="Proteomes" id="UP000478052"/>
    </source>
</evidence>
<protein>
    <submittedName>
        <fullName evidence="1">THAP domain-containing protein 6-like</fullName>
    </submittedName>
</protein>
<name>A0A6G0VUA9_APHCR</name>